<name>A0A7W7R9H6_KITKI</name>
<evidence type="ECO:0000256" key="1">
    <source>
        <dbReference type="SAM" id="MobiDB-lite"/>
    </source>
</evidence>
<evidence type="ECO:0000256" key="2">
    <source>
        <dbReference type="SAM" id="SignalP"/>
    </source>
</evidence>
<dbReference type="Gene3D" id="2.60.120.260">
    <property type="entry name" value="Galactose-binding domain-like"/>
    <property type="match status" value="1"/>
</dbReference>
<feature type="signal peptide" evidence="2">
    <location>
        <begin position="1"/>
        <end position="34"/>
    </location>
</feature>
<comment type="caution">
    <text evidence="3">The sequence shown here is derived from an EMBL/GenBank/DDBJ whole genome shotgun (WGS) entry which is preliminary data.</text>
</comment>
<dbReference type="InterPro" id="IPR012334">
    <property type="entry name" value="Pectin_lyas_fold"/>
</dbReference>
<protein>
    <submittedName>
        <fullName evidence="3">Uncharacterized protein</fullName>
    </submittedName>
</protein>
<feature type="compositionally biased region" description="Polar residues" evidence="1">
    <location>
        <begin position="664"/>
        <end position="685"/>
    </location>
</feature>
<dbReference type="SUPFAM" id="SSF51126">
    <property type="entry name" value="Pectin lyase-like"/>
    <property type="match status" value="1"/>
</dbReference>
<dbReference type="EMBL" id="JACHJV010000002">
    <property type="protein sequence ID" value="MBB4927799.1"/>
    <property type="molecule type" value="Genomic_DNA"/>
</dbReference>
<sequence length="816" mass="83204">MKRSRRLGTASRTLPVLTALLLVVGVTMGQSAVAATAAQSTQAPQSPHPPQSPATTAGSARAAAGAAGPANGSWISYTGGQLVYGTDAQGNRIPDYSYAGYGGGGVPLPQVATRITVPPPSGGDDTATIQNALNQAAALPLDANGFRGAVQLSIGQYQLAGTLSINASGVVLRGADGNSADSELVATGATSRTLIQIGSTSAKYAVVGTAQNVTDNYVPVGGTVLTLASTTGFAVGDQVVVQRPTTQAWIDAMGMTSYWTANWSLYSERTITAVNGNQITIDAPLTTALEQQYTQASVYHYTFPRIDHVGIENLSADGQAMTADPNYATDFYNSSLSEFNAVQDSWMTNVFTHHFGQNGVTGLNSQSRRISVVHTGALDMVVNTATSARSDGYTLQGQQNLIQDCQLSGTKVHAFETEARQSGPNVYSDCTATSTNTSFDSGGHQRWGSGTLYDDITIAGGSLNMENYGSEGTGHGWGDGNSTAWNCNVGSYLINSPPTAHNWAIGCTGTENTGSTGEIQNPGSNVLPQSLYNEQLAERLGTATPANDFSLDSSPSAGSVTAGQSATATVSTAVTSGSAQLVALTAAGLPSGATASFSPASVTAGGSAALSLATTAATPAGSYPITITGTGASATRTATYTLTVTTSGPSCTSAQLLGNPGFENGTNTAPWTQTSTTGSSPINNDTADEPAHSGSWDAWLDGNSTPGTDTVAQTVTIPAGCTATLSYWLHVDTTESTSSATPDTLDVQLLDSSGAVLSTVATYSNLKAATGYTQYTADLSAYAGQSVTLSFSGTETDANGGTTSFVIDDTALNVTS</sequence>
<feature type="compositionally biased region" description="Low complexity" evidence="1">
    <location>
        <begin position="53"/>
        <end position="64"/>
    </location>
</feature>
<gene>
    <name evidence="3" type="ORF">FHR34_006894</name>
</gene>
<dbReference type="Gene3D" id="2.160.20.10">
    <property type="entry name" value="Single-stranded right-handed beta-helix, Pectin lyase-like"/>
    <property type="match status" value="1"/>
</dbReference>
<evidence type="ECO:0000313" key="4">
    <source>
        <dbReference type="Proteomes" id="UP000540506"/>
    </source>
</evidence>
<dbReference type="RefSeq" id="WP_184944494.1">
    <property type="nucleotide sequence ID" value="NZ_JACHJV010000002.1"/>
</dbReference>
<keyword evidence="2" id="KW-0732">Signal</keyword>
<dbReference type="InterPro" id="IPR011050">
    <property type="entry name" value="Pectin_lyase_fold/virulence"/>
</dbReference>
<keyword evidence="4" id="KW-1185">Reference proteome</keyword>
<evidence type="ECO:0000313" key="3">
    <source>
        <dbReference type="EMBL" id="MBB4927799.1"/>
    </source>
</evidence>
<dbReference type="Proteomes" id="UP000540506">
    <property type="component" value="Unassembled WGS sequence"/>
</dbReference>
<feature type="chain" id="PRO_5030590545" evidence="2">
    <location>
        <begin position="35"/>
        <end position="816"/>
    </location>
</feature>
<reference evidence="3 4" key="1">
    <citation type="submission" date="2020-08" db="EMBL/GenBank/DDBJ databases">
        <title>Sequencing the genomes of 1000 actinobacteria strains.</title>
        <authorList>
            <person name="Klenk H.-P."/>
        </authorList>
    </citation>
    <scope>NUCLEOTIDE SEQUENCE [LARGE SCALE GENOMIC DNA]</scope>
    <source>
        <strain evidence="3 4">DSM 41654</strain>
    </source>
</reference>
<dbReference type="AlphaFoldDB" id="A0A7W7R9H6"/>
<feature type="region of interest" description="Disordered" evidence="1">
    <location>
        <begin position="661"/>
        <end position="710"/>
    </location>
</feature>
<accession>A0A7W7R9H6</accession>
<organism evidence="3 4">
    <name type="scientific">Kitasatospora kifunensis</name>
    <name type="common">Streptomyces kifunensis</name>
    <dbReference type="NCBI Taxonomy" id="58351"/>
    <lineage>
        <taxon>Bacteria</taxon>
        <taxon>Bacillati</taxon>
        <taxon>Actinomycetota</taxon>
        <taxon>Actinomycetes</taxon>
        <taxon>Kitasatosporales</taxon>
        <taxon>Streptomycetaceae</taxon>
        <taxon>Kitasatospora</taxon>
    </lineage>
</organism>
<proteinExistence type="predicted"/>
<feature type="region of interest" description="Disordered" evidence="1">
    <location>
        <begin position="37"/>
        <end position="64"/>
    </location>
</feature>